<organism evidence="1 2">
    <name type="scientific">Echeneis naucrates</name>
    <name type="common">Live sharksucker</name>
    <dbReference type="NCBI Taxonomy" id="173247"/>
    <lineage>
        <taxon>Eukaryota</taxon>
        <taxon>Metazoa</taxon>
        <taxon>Chordata</taxon>
        <taxon>Craniata</taxon>
        <taxon>Vertebrata</taxon>
        <taxon>Euteleostomi</taxon>
        <taxon>Actinopterygii</taxon>
        <taxon>Neopterygii</taxon>
        <taxon>Teleostei</taxon>
        <taxon>Neoteleostei</taxon>
        <taxon>Acanthomorphata</taxon>
        <taxon>Carangaria</taxon>
        <taxon>Carangiformes</taxon>
        <taxon>Echeneidae</taxon>
        <taxon>Echeneis</taxon>
    </lineage>
</organism>
<dbReference type="AlphaFoldDB" id="A0A665UMB7"/>
<proteinExistence type="predicted"/>
<reference evidence="1" key="3">
    <citation type="submission" date="2025-09" db="UniProtKB">
        <authorList>
            <consortium name="Ensembl"/>
        </authorList>
    </citation>
    <scope>IDENTIFICATION</scope>
</reference>
<accession>A0A665UMB7</accession>
<name>A0A665UMB7_ECHNA</name>
<sequence length="51" mass="5619">MAPASAELTGWRKYFNSYTLQGRLAQGCVSLILPTVFQHPCSGNVGRCFIQ</sequence>
<keyword evidence="2" id="KW-1185">Reference proteome</keyword>
<dbReference type="Pfam" id="PF14960">
    <property type="entry name" value="ATP_synth_reg"/>
    <property type="match status" value="1"/>
</dbReference>
<dbReference type="InterPro" id="IPR009125">
    <property type="entry name" value="ATPMK"/>
</dbReference>
<protein>
    <submittedName>
        <fullName evidence="1">Uncharacterized protein</fullName>
    </submittedName>
</protein>
<reference evidence="1" key="1">
    <citation type="submission" date="2021-04" db="EMBL/GenBank/DDBJ databases">
        <authorList>
            <consortium name="Wellcome Sanger Institute Data Sharing"/>
        </authorList>
    </citation>
    <scope>NUCLEOTIDE SEQUENCE [LARGE SCALE GENOMIC DNA]</scope>
</reference>
<dbReference type="Proteomes" id="UP000472264">
    <property type="component" value="Chromosome 1"/>
</dbReference>
<evidence type="ECO:0000313" key="2">
    <source>
        <dbReference type="Proteomes" id="UP000472264"/>
    </source>
</evidence>
<dbReference type="InParanoid" id="A0A665UMB7"/>
<reference evidence="1" key="2">
    <citation type="submission" date="2025-08" db="UniProtKB">
        <authorList>
            <consortium name="Ensembl"/>
        </authorList>
    </citation>
    <scope>IDENTIFICATION</scope>
</reference>
<dbReference type="Ensembl" id="ENSENLT00000021578.1">
    <property type="protein sequence ID" value="ENSENLP00000020843.1"/>
    <property type="gene ID" value="ENSENLG00000009509.1"/>
</dbReference>
<evidence type="ECO:0000313" key="1">
    <source>
        <dbReference type="Ensembl" id="ENSENLP00000020843.1"/>
    </source>
</evidence>